<protein>
    <submittedName>
        <fullName evidence="2">Uncharacterized protein</fullName>
    </submittedName>
</protein>
<accession>B8BIT9</accession>
<dbReference type="HOGENOM" id="CLU_1743548_0_0_1"/>
<evidence type="ECO:0000256" key="1">
    <source>
        <dbReference type="SAM" id="MobiDB-lite"/>
    </source>
</evidence>
<organism evidence="2 3">
    <name type="scientific">Oryza sativa subsp. indica</name>
    <name type="common">Rice</name>
    <dbReference type="NCBI Taxonomy" id="39946"/>
    <lineage>
        <taxon>Eukaryota</taxon>
        <taxon>Viridiplantae</taxon>
        <taxon>Streptophyta</taxon>
        <taxon>Embryophyta</taxon>
        <taxon>Tracheophyta</taxon>
        <taxon>Spermatophyta</taxon>
        <taxon>Magnoliopsida</taxon>
        <taxon>Liliopsida</taxon>
        <taxon>Poales</taxon>
        <taxon>Poaceae</taxon>
        <taxon>BOP clade</taxon>
        <taxon>Oryzoideae</taxon>
        <taxon>Oryzeae</taxon>
        <taxon>Oryzinae</taxon>
        <taxon>Oryza</taxon>
        <taxon>Oryza sativa</taxon>
    </lineage>
</organism>
<name>B8BIT9_ORYSI</name>
<feature type="compositionally biased region" description="Low complexity" evidence="1">
    <location>
        <begin position="85"/>
        <end position="97"/>
    </location>
</feature>
<feature type="region of interest" description="Disordered" evidence="1">
    <location>
        <begin position="1"/>
        <end position="150"/>
    </location>
</feature>
<feature type="compositionally biased region" description="Polar residues" evidence="1">
    <location>
        <begin position="1"/>
        <end position="27"/>
    </location>
</feature>
<dbReference type="Gramene" id="BGIOSGA034591-TA">
    <property type="protein sequence ID" value="BGIOSGA034591-PA"/>
    <property type="gene ID" value="BGIOSGA034591"/>
</dbReference>
<keyword evidence="3" id="KW-1185">Reference proteome</keyword>
<evidence type="ECO:0000313" key="2">
    <source>
        <dbReference type="EMBL" id="EEC67574.1"/>
    </source>
</evidence>
<sequence length="150" mass="15568">MRRSPRSSPASNVHPSSPQQADTQQSGLALEKGTLEEQSRPAVSAMQGMQTDRGTLPQDQGRCSIDATAGIIHATSSPEQSSHDPSAAANPALSASAQEYTEEGAQPLTGCQASTAGQGNDDQQTIDPAGVLENTTPQPTQVTSPTCFYT</sequence>
<feature type="compositionally biased region" description="Polar residues" evidence="1">
    <location>
        <begin position="74"/>
        <end position="84"/>
    </location>
</feature>
<evidence type="ECO:0000313" key="3">
    <source>
        <dbReference type="Proteomes" id="UP000007015"/>
    </source>
</evidence>
<dbReference type="Proteomes" id="UP000007015">
    <property type="component" value="Chromosome 11"/>
</dbReference>
<feature type="compositionally biased region" description="Low complexity" evidence="1">
    <location>
        <begin position="135"/>
        <end position="150"/>
    </location>
</feature>
<proteinExistence type="predicted"/>
<dbReference type="EMBL" id="CM000136">
    <property type="protein sequence ID" value="EEC67574.1"/>
    <property type="molecule type" value="Genomic_DNA"/>
</dbReference>
<reference evidence="2 3" key="1">
    <citation type="journal article" date="2005" name="PLoS Biol.">
        <title>The genomes of Oryza sativa: a history of duplications.</title>
        <authorList>
            <person name="Yu J."/>
            <person name="Wang J."/>
            <person name="Lin W."/>
            <person name="Li S."/>
            <person name="Li H."/>
            <person name="Zhou J."/>
            <person name="Ni P."/>
            <person name="Dong W."/>
            <person name="Hu S."/>
            <person name="Zeng C."/>
            <person name="Zhang J."/>
            <person name="Zhang Y."/>
            <person name="Li R."/>
            <person name="Xu Z."/>
            <person name="Li S."/>
            <person name="Li X."/>
            <person name="Zheng H."/>
            <person name="Cong L."/>
            <person name="Lin L."/>
            <person name="Yin J."/>
            <person name="Geng J."/>
            <person name="Li G."/>
            <person name="Shi J."/>
            <person name="Liu J."/>
            <person name="Lv H."/>
            <person name="Li J."/>
            <person name="Wang J."/>
            <person name="Deng Y."/>
            <person name="Ran L."/>
            <person name="Shi X."/>
            <person name="Wang X."/>
            <person name="Wu Q."/>
            <person name="Li C."/>
            <person name="Ren X."/>
            <person name="Wang J."/>
            <person name="Wang X."/>
            <person name="Li D."/>
            <person name="Liu D."/>
            <person name="Zhang X."/>
            <person name="Ji Z."/>
            <person name="Zhao W."/>
            <person name="Sun Y."/>
            <person name="Zhang Z."/>
            <person name="Bao J."/>
            <person name="Han Y."/>
            <person name="Dong L."/>
            <person name="Ji J."/>
            <person name="Chen P."/>
            <person name="Wu S."/>
            <person name="Liu J."/>
            <person name="Xiao Y."/>
            <person name="Bu D."/>
            <person name="Tan J."/>
            <person name="Yang L."/>
            <person name="Ye C."/>
            <person name="Zhang J."/>
            <person name="Xu J."/>
            <person name="Zhou Y."/>
            <person name="Yu Y."/>
            <person name="Zhang B."/>
            <person name="Zhuang S."/>
            <person name="Wei H."/>
            <person name="Liu B."/>
            <person name="Lei M."/>
            <person name="Yu H."/>
            <person name="Li Y."/>
            <person name="Xu H."/>
            <person name="Wei S."/>
            <person name="He X."/>
            <person name="Fang L."/>
            <person name="Zhang Z."/>
            <person name="Zhang Y."/>
            <person name="Huang X."/>
            <person name="Su Z."/>
            <person name="Tong W."/>
            <person name="Li J."/>
            <person name="Tong Z."/>
            <person name="Li S."/>
            <person name="Ye J."/>
            <person name="Wang L."/>
            <person name="Fang L."/>
            <person name="Lei T."/>
            <person name="Chen C."/>
            <person name="Chen H."/>
            <person name="Xu Z."/>
            <person name="Li H."/>
            <person name="Huang H."/>
            <person name="Zhang F."/>
            <person name="Xu H."/>
            <person name="Li N."/>
            <person name="Zhao C."/>
            <person name="Li S."/>
            <person name="Dong L."/>
            <person name="Huang Y."/>
            <person name="Li L."/>
            <person name="Xi Y."/>
            <person name="Qi Q."/>
            <person name="Li W."/>
            <person name="Zhang B."/>
            <person name="Hu W."/>
            <person name="Zhang Y."/>
            <person name="Tian X."/>
            <person name="Jiao Y."/>
            <person name="Liang X."/>
            <person name="Jin J."/>
            <person name="Gao L."/>
            <person name="Zheng W."/>
            <person name="Hao B."/>
            <person name="Liu S."/>
            <person name="Wang W."/>
            <person name="Yuan L."/>
            <person name="Cao M."/>
            <person name="McDermott J."/>
            <person name="Samudrala R."/>
            <person name="Wang J."/>
            <person name="Wong G.K."/>
            <person name="Yang H."/>
        </authorList>
    </citation>
    <scope>NUCLEOTIDE SEQUENCE [LARGE SCALE GENOMIC DNA]</scope>
    <source>
        <strain evidence="3">cv. 93-11</strain>
    </source>
</reference>
<gene>
    <name evidence="2" type="ORF">OsI_34920</name>
</gene>
<feature type="compositionally biased region" description="Polar residues" evidence="1">
    <location>
        <begin position="109"/>
        <end position="126"/>
    </location>
</feature>
<dbReference type="AlphaFoldDB" id="B8BIT9"/>